<accession>A0A0A1V2E5</accession>
<reference evidence="2 3" key="1">
    <citation type="submission" date="2014-02" db="EMBL/GenBank/DDBJ databases">
        <title>The genome sequence of the entomopathogenic fungus Metarhizium robertsii ARSEF 2575.</title>
        <authorList>
            <person name="Giuliano Garisto Donzelli B."/>
            <person name="Roe B.A."/>
            <person name="Macmil S.L."/>
            <person name="Krasnoff S.B."/>
            <person name="Gibson D.M."/>
        </authorList>
    </citation>
    <scope>NUCLEOTIDE SEQUENCE [LARGE SCALE GENOMIC DNA]</scope>
    <source>
        <strain evidence="2 3">ARSEF 2575</strain>
    </source>
</reference>
<dbReference type="Proteomes" id="UP000030151">
    <property type="component" value="Unassembled WGS sequence"/>
</dbReference>
<gene>
    <name evidence="2" type="ORF">X797_002017</name>
</gene>
<protein>
    <submittedName>
        <fullName evidence="2">Uncharacterized protein</fullName>
    </submittedName>
</protein>
<proteinExistence type="predicted"/>
<evidence type="ECO:0000313" key="2">
    <source>
        <dbReference type="EMBL" id="EXV04344.1"/>
    </source>
</evidence>
<evidence type="ECO:0000313" key="3">
    <source>
        <dbReference type="Proteomes" id="UP000030151"/>
    </source>
</evidence>
<feature type="signal peptide" evidence="1">
    <location>
        <begin position="1"/>
        <end position="34"/>
    </location>
</feature>
<evidence type="ECO:0000256" key="1">
    <source>
        <dbReference type="SAM" id="SignalP"/>
    </source>
</evidence>
<comment type="caution">
    <text evidence="2">The sequence shown here is derived from an EMBL/GenBank/DDBJ whole genome shotgun (WGS) entry which is preliminary data.</text>
</comment>
<dbReference type="HOGENOM" id="CLU_1289202_0_0_1"/>
<dbReference type="OrthoDB" id="10298826at2759"/>
<dbReference type="AlphaFoldDB" id="A0A0A1V2E5"/>
<keyword evidence="1" id="KW-0732">Signal</keyword>
<name>A0A0A1V2E5_9HYPO</name>
<dbReference type="EMBL" id="JELW01000002">
    <property type="protein sequence ID" value="EXV04344.1"/>
    <property type="molecule type" value="Genomic_DNA"/>
</dbReference>
<sequence>MTVPIPRPGRRSHAIFPWAALLSLLGLIAPLASAAQVGKSAVLPSGFDCFPSFLAAVVNVDKSWASANWFVSPADFMTSFNDEQQYSEFILSSVKDSWMVDLYIYENHSVYNHLTWDRAYGQSATTHHYEAQFVQTSMGSEIFLDQHRLRARDFLLSSLFRYTEFFNSKVVFHPPSLAYTGSGAFVDASDV</sequence>
<organism evidence="2 3">
    <name type="scientific">Metarhizium robertsii</name>
    <dbReference type="NCBI Taxonomy" id="568076"/>
    <lineage>
        <taxon>Eukaryota</taxon>
        <taxon>Fungi</taxon>
        <taxon>Dikarya</taxon>
        <taxon>Ascomycota</taxon>
        <taxon>Pezizomycotina</taxon>
        <taxon>Sordariomycetes</taxon>
        <taxon>Hypocreomycetidae</taxon>
        <taxon>Hypocreales</taxon>
        <taxon>Clavicipitaceae</taxon>
        <taxon>Metarhizium</taxon>
    </lineage>
</organism>
<feature type="chain" id="PRO_5001981038" evidence="1">
    <location>
        <begin position="35"/>
        <end position="191"/>
    </location>
</feature>